<proteinExistence type="inferred from homology"/>
<keyword evidence="3" id="KW-1003">Cell membrane</keyword>
<evidence type="ECO:0000313" key="10">
    <source>
        <dbReference type="EMBL" id="BAP54901.1"/>
    </source>
</evidence>
<dbReference type="AlphaFoldDB" id="A0A090BUD2"/>
<evidence type="ECO:0000256" key="7">
    <source>
        <dbReference type="ARBA" id="ARBA00038032"/>
    </source>
</evidence>
<accession>A0A090BUD2</accession>
<feature type="transmembrane region" description="Helical" evidence="9">
    <location>
        <begin position="57"/>
        <end position="78"/>
    </location>
</feature>
<dbReference type="PANTHER" id="PTHR30561">
    <property type="entry name" value="SMR FAMILY PROTON-DEPENDENT DRUG EFFLUX TRANSPORTER SUGE"/>
    <property type="match status" value="1"/>
</dbReference>
<feature type="transmembrane region" description="Helical" evidence="9">
    <location>
        <begin position="84"/>
        <end position="103"/>
    </location>
</feature>
<dbReference type="SUPFAM" id="SSF103481">
    <property type="entry name" value="Multidrug resistance efflux transporter EmrE"/>
    <property type="match status" value="1"/>
</dbReference>
<evidence type="ECO:0000256" key="6">
    <source>
        <dbReference type="ARBA" id="ARBA00023136"/>
    </source>
</evidence>
<dbReference type="Gene3D" id="1.10.3730.20">
    <property type="match status" value="1"/>
</dbReference>
<keyword evidence="4 8" id="KW-0812">Transmembrane</keyword>
<dbReference type="PANTHER" id="PTHR30561:SF1">
    <property type="entry name" value="MULTIDRUG TRANSPORTER EMRE"/>
    <property type="match status" value="1"/>
</dbReference>
<dbReference type="GO" id="GO:0022857">
    <property type="term" value="F:transmembrane transporter activity"/>
    <property type="evidence" value="ECO:0007669"/>
    <property type="project" value="InterPro"/>
</dbReference>
<evidence type="ECO:0000256" key="2">
    <source>
        <dbReference type="ARBA" id="ARBA00022448"/>
    </source>
</evidence>
<name>A0A090BUD2_9GAMM</name>
<dbReference type="EMBL" id="AP014633">
    <property type="protein sequence ID" value="BAP54901.1"/>
    <property type="molecule type" value="Genomic_DNA"/>
</dbReference>
<evidence type="ECO:0000256" key="4">
    <source>
        <dbReference type="ARBA" id="ARBA00022692"/>
    </source>
</evidence>
<comment type="subcellular location">
    <subcellularLocation>
        <location evidence="1 8">Cell membrane</location>
        <topology evidence="1 8">Multi-pass membrane protein</topology>
    </subcellularLocation>
</comment>
<organism evidence="10 11">
    <name type="scientific">Thioploca ingrica</name>
    <dbReference type="NCBI Taxonomy" id="40754"/>
    <lineage>
        <taxon>Bacteria</taxon>
        <taxon>Pseudomonadati</taxon>
        <taxon>Pseudomonadota</taxon>
        <taxon>Gammaproteobacteria</taxon>
        <taxon>Thiotrichales</taxon>
        <taxon>Thiotrichaceae</taxon>
        <taxon>Thioploca</taxon>
    </lineage>
</organism>
<evidence type="ECO:0000256" key="3">
    <source>
        <dbReference type="ARBA" id="ARBA00022475"/>
    </source>
</evidence>
<evidence type="ECO:0000256" key="5">
    <source>
        <dbReference type="ARBA" id="ARBA00022989"/>
    </source>
</evidence>
<comment type="similarity">
    <text evidence="7 8">Belongs to the drug/metabolite transporter (DMT) superfamily. Small multidrug resistance (SMR) (TC 2.A.7.1) family.</text>
</comment>
<dbReference type="GO" id="GO:1990961">
    <property type="term" value="P:xenobiotic detoxification by transmembrane export across the plasma membrane"/>
    <property type="evidence" value="ECO:0007669"/>
    <property type="project" value="UniProtKB-ARBA"/>
</dbReference>
<evidence type="ECO:0000256" key="9">
    <source>
        <dbReference type="SAM" id="Phobius"/>
    </source>
</evidence>
<feature type="transmembrane region" description="Helical" evidence="9">
    <location>
        <begin position="29"/>
        <end position="50"/>
    </location>
</feature>
<protein>
    <submittedName>
        <fullName evidence="10">Small multidrug resistance protein</fullName>
    </submittedName>
</protein>
<dbReference type="InterPro" id="IPR000390">
    <property type="entry name" value="Small_drug/metabolite_transptr"/>
</dbReference>
<sequence length="106" mass="11520">MSWLYLFVAILLEVSGTIAMKLSEGFTRVAPLVTMFICYGFGLTALTFALRKIELSIAYAIWSGIGTALIGIIGIIWFKESVTLLKVISIILIIVGVIGLNLTGEH</sequence>
<evidence type="ECO:0000256" key="8">
    <source>
        <dbReference type="RuleBase" id="RU003942"/>
    </source>
</evidence>
<dbReference type="InterPro" id="IPR037185">
    <property type="entry name" value="EmrE-like"/>
</dbReference>
<keyword evidence="6 9" id="KW-0472">Membrane</keyword>
<keyword evidence="2" id="KW-0813">Transport</keyword>
<dbReference type="Proteomes" id="UP000031623">
    <property type="component" value="Chromosome"/>
</dbReference>
<dbReference type="FunFam" id="1.10.3730.20:FF:000001">
    <property type="entry name" value="Quaternary ammonium compound resistance transporter SugE"/>
    <property type="match status" value="1"/>
</dbReference>
<dbReference type="GO" id="GO:0005886">
    <property type="term" value="C:plasma membrane"/>
    <property type="evidence" value="ECO:0007669"/>
    <property type="project" value="UniProtKB-SubCell"/>
</dbReference>
<dbReference type="OrthoDB" id="9808638at2"/>
<dbReference type="HOGENOM" id="CLU_133067_0_1_6"/>
<dbReference type="STRING" id="40754.THII_0604"/>
<dbReference type="InterPro" id="IPR045324">
    <property type="entry name" value="Small_multidrug_res"/>
</dbReference>
<keyword evidence="5 9" id="KW-1133">Transmembrane helix</keyword>
<reference evidence="10 11" key="1">
    <citation type="journal article" date="2014" name="ISME J.">
        <title>Ecophysiology of Thioploca ingrica as revealed by the complete genome sequence supplemented with proteomic evidence.</title>
        <authorList>
            <person name="Kojima H."/>
            <person name="Ogura Y."/>
            <person name="Yamamoto N."/>
            <person name="Togashi T."/>
            <person name="Mori H."/>
            <person name="Watanabe T."/>
            <person name="Nemoto F."/>
            <person name="Kurokawa K."/>
            <person name="Hayashi T."/>
            <person name="Fukui M."/>
        </authorList>
    </citation>
    <scope>NUCLEOTIDE SEQUENCE [LARGE SCALE GENOMIC DNA]</scope>
</reference>
<dbReference type="Pfam" id="PF00893">
    <property type="entry name" value="Multi_Drug_Res"/>
    <property type="match status" value="1"/>
</dbReference>
<keyword evidence="11" id="KW-1185">Reference proteome</keyword>
<evidence type="ECO:0000313" key="11">
    <source>
        <dbReference type="Proteomes" id="UP000031623"/>
    </source>
</evidence>
<gene>
    <name evidence="10" type="ORF">THII_0604</name>
</gene>
<evidence type="ECO:0000256" key="1">
    <source>
        <dbReference type="ARBA" id="ARBA00004651"/>
    </source>
</evidence>
<dbReference type="KEGG" id="tig:THII_0604"/>